<dbReference type="InterPro" id="IPR004255">
    <property type="entry name" value="O-acyltransferase_WSD1_N"/>
</dbReference>
<keyword evidence="9 11" id="KW-0012">Acyltransferase</keyword>
<gene>
    <name evidence="14" type="ORF">NGB36_03025</name>
</gene>
<evidence type="ECO:0000256" key="4">
    <source>
        <dbReference type="ARBA" id="ARBA00013244"/>
    </source>
</evidence>
<comment type="catalytic activity">
    <reaction evidence="10 11">
        <text>an acyl-CoA + a 1,2-diacyl-sn-glycerol = a triacyl-sn-glycerol + CoA</text>
        <dbReference type="Rhea" id="RHEA:10868"/>
        <dbReference type="ChEBI" id="CHEBI:17815"/>
        <dbReference type="ChEBI" id="CHEBI:57287"/>
        <dbReference type="ChEBI" id="CHEBI:58342"/>
        <dbReference type="ChEBI" id="CHEBI:64615"/>
        <dbReference type="EC" id="2.3.1.20"/>
    </reaction>
</comment>
<evidence type="ECO:0000259" key="13">
    <source>
        <dbReference type="Pfam" id="PF06974"/>
    </source>
</evidence>
<evidence type="ECO:0000256" key="1">
    <source>
        <dbReference type="ARBA" id="ARBA00004771"/>
    </source>
</evidence>
<evidence type="ECO:0000256" key="3">
    <source>
        <dbReference type="ARBA" id="ARBA00009587"/>
    </source>
</evidence>
<keyword evidence="7 11" id="KW-0319">Glycerol metabolism</keyword>
<evidence type="ECO:0000313" key="14">
    <source>
        <dbReference type="EMBL" id="MCQ4079600.1"/>
    </source>
</evidence>
<protein>
    <recommendedName>
        <fullName evidence="4 11">Diacylglycerol O-acyltransferase</fullName>
        <ecNumber evidence="4 11">2.3.1.20</ecNumber>
    </recommendedName>
</protein>
<reference evidence="14" key="1">
    <citation type="submission" date="2022-06" db="EMBL/GenBank/DDBJ databases">
        <title>Draft genome sequence of Streptomyces sp. RB6PN25 isolated from peat swamp forest in Thailand.</title>
        <authorList>
            <person name="Duangmal K."/>
            <person name="Klaysubun C."/>
        </authorList>
    </citation>
    <scope>NUCLEOTIDE SEQUENCE</scope>
    <source>
        <strain evidence="14">RB6PN25</strain>
    </source>
</reference>
<dbReference type="InterPro" id="IPR009721">
    <property type="entry name" value="O-acyltransferase_WSD1_C"/>
</dbReference>
<evidence type="ECO:0000256" key="2">
    <source>
        <dbReference type="ARBA" id="ARBA00005189"/>
    </source>
</evidence>
<evidence type="ECO:0000259" key="12">
    <source>
        <dbReference type="Pfam" id="PF03007"/>
    </source>
</evidence>
<sequence length="451" mass="47573">MEQLSWLDAAFWHLESPTAPLHLGALAVFELPQPLTSAHLVPLISERASRIPTLRRRVVTGGWGPLASPRWESDAVFDPGRHMHLHELHDDGDQALARAAADWMAVPLNPHLPPWEIHLLTPARSLTGGQNRFAILFKAHHAMADGLRTVELGAQLLDQWCATDPPAAGAAPHPQPAAPAARSTGPRRLLGALTDRSGQLARTARLAGSVATASLAGALKPGAHPLHTPSAGRSRLALPLLDLDDVHHVRKQHGATVNDVLLAVITAALRIWLTDHGHCPAPGMARVLVPVSSRHAAGDGGGGNRLSGYLLDLPLGEADPIARLRTVRDAMRTAKDRGPQRGAGAVALLADVVPPAAQRVCSPLLRRATPLLFDALVTNVPLPDVPLSLAGAPLRALYPIAPLAPGQAMAIAMTTYRNTVHLGIRAAGDVDPAFIGQAAHHALAELLDTSG</sequence>
<accession>A0ABT1PRL3</accession>
<evidence type="ECO:0000256" key="9">
    <source>
        <dbReference type="ARBA" id="ARBA00023315"/>
    </source>
</evidence>
<keyword evidence="15" id="KW-1185">Reference proteome</keyword>
<dbReference type="PANTHER" id="PTHR31650:SF1">
    <property type="entry name" value="WAX ESTER SYNTHASE_DIACYLGLYCEROL ACYLTRANSFERASE 4-RELATED"/>
    <property type="match status" value="1"/>
</dbReference>
<organism evidence="14 15">
    <name type="scientific">Streptomyces humicola</name>
    <dbReference type="NCBI Taxonomy" id="2953240"/>
    <lineage>
        <taxon>Bacteria</taxon>
        <taxon>Bacillati</taxon>
        <taxon>Actinomycetota</taxon>
        <taxon>Actinomycetes</taxon>
        <taxon>Kitasatosporales</taxon>
        <taxon>Streptomycetaceae</taxon>
        <taxon>Streptomyces</taxon>
    </lineage>
</organism>
<evidence type="ECO:0000313" key="15">
    <source>
        <dbReference type="Proteomes" id="UP001057702"/>
    </source>
</evidence>
<dbReference type="EC" id="2.3.1.20" evidence="4 11"/>
<comment type="pathway">
    <text evidence="2">Lipid metabolism.</text>
</comment>
<keyword evidence="6 11" id="KW-0808">Transferase</keyword>
<name>A0ABT1PRL3_9ACTN</name>
<feature type="domain" description="O-acyltransferase WSD1-like N-terminal" evidence="12">
    <location>
        <begin position="4"/>
        <end position="260"/>
    </location>
</feature>
<dbReference type="RefSeq" id="WP_255918443.1">
    <property type="nucleotide sequence ID" value="NZ_JANFNG010000001.1"/>
</dbReference>
<dbReference type="NCBIfam" id="TIGR02946">
    <property type="entry name" value="acyl_WS_DGAT"/>
    <property type="match status" value="1"/>
</dbReference>
<evidence type="ECO:0000256" key="8">
    <source>
        <dbReference type="ARBA" id="ARBA00023098"/>
    </source>
</evidence>
<dbReference type="Pfam" id="PF03007">
    <property type="entry name" value="WS_DGAT_cat"/>
    <property type="match status" value="1"/>
</dbReference>
<evidence type="ECO:0000256" key="7">
    <source>
        <dbReference type="ARBA" id="ARBA00022798"/>
    </source>
</evidence>
<evidence type="ECO:0000256" key="11">
    <source>
        <dbReference type="RuleBase" id="RU361241"/>
    </source>
</evidence>
<comment type="caution">
    <text evidence="14">The sequence shown here is derived from an EMBL/GenBank/DDBJ whole genome shotgun (WGS) entry which is preliminary data.</text>
</comment>
<proteinExistence type="inferred from homology"/>
<comment type="pathway">
    <text evidence="1 11">Glycerolipid metabolism; triacylglycerol biosynthesis.</text>
</comment>
<dbReference type="SUPFAM" id="SSF52777">
    <property type="entry name" value="CoA-dependent acyltransferases"/>
    <property type="match status" value="2"/>
</dbReference>
<dbReference type="Pfam" id="PF06974">
    <property type="entry name" value="WS_DGAT_C"/>
    <property type="match status" value="1"/>
</dbReference>
<dbReference type="EMBL" id="JANFNG010000001">
    <property type="protein sequence ID" value="MCQ4079600.1"/>
    <property type="molecule type" value="Genomic_DNA"/>
</dbReference>
<keyword evidence="5 11" id="KW-0444">Lipid biosynthesis</keyword>
<evidence type="ECO:0000256" key="5">
    <source>
        <dbReference type="ARBA" id="ARBA00022516"/>
    </source>
</evidence>
<keyword evidence="8 11" id="KW-0443">Lipid metabolism</keyword>
<dbReference type="InterPro" id="IPR014292">
    <property type="entry name" value="Acyl_transf_WS/DGAT"/>
</dbReference>
<evidence type="ECO:0000256" key="10">
    <source>
        <dbReference type="ARBA" id="ARBA00048109"/>
    </source>
</evidence>
<evidence type="ECO:0000256" key="6">
    <source>
        <dbReference type="ARBA" id="ARBA00022679"/>
    </source>
</evidence>
<dbReference type="PANTHER" id="PTHR31650">
    <property type="entry name" value="O-ACYLTRANSFERASE (WSD1-LIKE) FAMILY PROTEIN"/>
    <property type="match status" value="1"/>
</dbReference>
<dbReference type="InterPro" id="IPR045034">
    <property type="entry name" value="O-acyltransferase_WSD1-like"/>
</dbReference>
<comment type="similarity">
    <text evidence="3 11">Belongs to the long-chain O-acyltransferase family.</text>
</comment>
<feature type="domain" description="O-acyltransferase WSD1 C-terminal" evidence="13">
    <location>
        <begin position="303"/>
        <end position="445"/>
    </location>
</feature>
<dbReference type="Proteomes" id="UP001057702">
    <property type="component" value="Unassembled WGS sequence"/>
</dbReference>